<keyword evidence="3" id="KW-1185">Reference proteome</keyword>
<dbReference type="Proteomes" id="UP000247612">
    <property type="component" value="Unassembled WGS sequence"/>
</dbReference>
<reference evidence="2 3" key="1">
    <citation type="submission" date="2018-05" db="EMBL/GenBank/DDBJ databases">
        <title>Genomic Encyclopedia of Type Strains, Phase IV (KMG-IV): sequencing the most valuable type-strain genomes for metagenomic binning, comparative biology and taxonomic classification.</title>
        <authorList>
            <person name="Goeker M."/>
        </authorList>
    </citation>
    <scope>NUCLEOTIDE SEQUENCE [LARGE SCALE GENOMIC DNA]</scope>
    <source>
        <strain evidence="2 3">JC118</strain>
    </source>
</reference>
<dbReference type="AlphaFoldDB" id="A0A318KI22"/>
<keyword evidence="1" id="KW-0472">Membrane</keyword>
<sequence length="52" mass="5883">MLILSIITFLIVGLGIAFANKFTPQIKAWFPYYAVTIGILFLIVINLLRNVE</sequence>
<keyword evidence="1" id="KW-0812">Transmembrane</keyword>
<evidence type="ECO:0000313" key="2">
    <source>
        <dbReference type="EMBL" id="PXX77389.1"/>
    </source>
</evidence>
<dbReference type="EMBL" id="QJKH01000011">
    <property type="protein sequence ID" value="PXX77389.1"/>
    <property type="molecule type" value="Genomic_DNA"/>
</dbReference>
<evidence type="ECO:0000256" key="1">
    <source>
        <dbReference type="SAM" id="Phobius"/>
    </source>
</evidence>
<proteinExistence type="predicted"/>
<organism evidence="2 3">
    <name type="scientific">Dielma fastidiosa</name>
    <dbReference type="NCBI Taxonomy" id="1034346"/>
    <lineage>
        <taxon>Bacteria</taxon>
        <taxon>Bacillati</taxon>
        <taxon>Bacillota</taxon>
        <taxon>Erysipelotrichia</taxon>
        <taxon>Erysipelotrichales</taxon>
        <taxon>Erysipelotrichaceae</taxon>
        <taxon>Dielma</taxon>
    </lineage>
</organism>
<keyword evidence="1" id="KW-1133">Transmembrane helix</keyword>
<evidence type="ECO:0000313" key="3">
    <source>
        <dbReference type="Proteomes" id="UP000247612"/>
    </source>
</evidence>
<protein>
    <submittedName>
        <fullName evidence="2">Uncharacterized protein</fullName>
    </submittedName>
</protein>
<gene>
    <name evidence="2" type="ORF">DES51_111141</name>
</gene>
<comment type="caution">
    <text evidence="2">The sequence shown here is derived from an EMBL/GenBank/DDBJ whole genome shotgun (WGS) entry which is preliminary data.</text>
</comment>
<feature type="transmembrane region" description="Helical" evidence="1">
    <location>
        <begin position="29"/>
        <end position="48"/>
    </location>
</feature>
<dbReference type="STRING" id="1034346.GCA_000313565_03305"/>
<accession>A0A318KI22</accession>
<name>A0A318KI22_9FIRM</name>